<keyword evidence="3" id="KW-1185">Reference proteome</keyword>
<evidence type="ECO:0000313" key="3">
    <source>
        <dbReference type="Proteomes" id="UP000186559"/>
    </source>
</evidence>
<accession>A0A1U7D0V8</accession>
<feature type="transmembrane region" description="Helical" evidence="1">
    <location>
        <begin position="12"/>
        <end position="35"/>
    </location>
</feature>
<proteinExistence type="predicted"/>
<protein>
    <submittedName>
        <fullName evidence="2">Uncharacterized protein</fullName>
    </submittedName>
</protein>
<dbReference type="Proteomes" id="UP000186559">
    <property type="component" value="Chromosome"/>
</dbReference>
<evidence type="ECO:0000313" key="2">
    <source>
        <dbReference type="EMBL" id="APX21733.1"/>
    </source>
</evidence>
<dbReference type="STRING" id="1229727.Ga0080559_TMP937"/>
<reference evidence="2 3" key="1">
    <citation type="submission" date="2016-03" db="EMBL/GenBank/DDBJ databases">
        <title>Deep-sea bacteria in the southern Pacific.</title>
        <authorList>
            <person name="Tang K."/>
        </authorList>
    </citation>
    <scope>NUCLEOTIDE SEQUENCE [LARGE SCALE GENOMIC DNA]</scope>
    <source>
        <strain evidence="2 3">JLT2016</strain>
    </source>
</reference>
<sequence length="42" mass="5014">MPQKSRKHFRPRGWWILPGIALSLCAWPLIVWWAVKTVKGWL</sequence>
<dbReference type="KEGG" id="tpro:Ga0080559_TMP937"/>
<name>A0A1U7D0V8_9RHOB</name>
<keyword evidence="1" id="KW-1133">Transmembrane helix</keyword>
<dbReference type="EMBL" id="CP014796">
    <property type="protein sequence ID" value="APX21733.1"/>
    <property type="molecule type" value="Genomic_DNA"/>
</dbReference>
<organism evidence="2 3">
    <name type="scientific">Salipiger profundus</name>
    <dbReference type="NCBI Taxonomy" id="1229727"/>
    <lineage>
        <taxon>Bacteria</taxon>
        <taxon>Pseudomonadati</taxon>
        <taxon>Pseudomonadota</taxon>
        <taxon>Alphaproteobacteria</taxon>
        <taxon>Rhodobacterales</taxon>
        <taxon>Roseobacteraceae</taxon>
        <taxon>Salipiger</taxon>
    </lineage>
</organism>
<evidence type="ECO:0000256" key="1">
    <source>
        <dbReference type="SAM" id="Phobius"/>
    </source>
</evidence>
<keyword evidence="1" id="KW-0812">Transmembrane</keyword>
<dbReference type="AlphaFoldDB" id="A0A1U7D0V8"/>
<dbReference type="RefSeq" id="WP_256359817.1">
    <property type="nucleotide sequence ID" value="NZ_BMEW01000002.1"/>
</dbReference>
<keyword evidence="1" id="KW-0472">Membrane</keyword>
<gene>
    <name evidence="2" type="ORF">Ga0080559_TMP937</name>
</gene>